<dbReference type="EMBL" id="QEPW01000009">
    <property type="protein sequence ID" value="RDE90946.1"/>
    <property type="molecule type" value="Genomic_DNA"/>
</dbReference>
<dbReference type="RefSeq" id="WP_111315513.1">
    <property type="nucleotide sequence ID" value="NZ_QEPW01000009.1"/>
</dbReference>
<comment type="caution">
    <text evidence="1">The sequence shown here is derived from an EMBL/GenBank/DDBJ whole genome shotgun (WGS) entry which is preliminary data.</text>
</comment>
<protein>
    <submittedName>
        <fullName evidence="1">Uncharacterized protein</fullName>
    </submittedName>
</protein>
<dbReference type="Proteomes" id="UP000253910">
    <property type="component" value="Unassembled WGS sequence"/>
</dbReference>
<evidence type="ECO:0000313" key="2">
    <source>
        <dbReference type="Proteomes" id="UP000253910"/>
    </source>
</evidence>
<dbReference type="AlphaFoldDB" id="A0A369YZZ2"/>
<organism evidence="1 2">
    <name type="scientific">Haemophilus parainfluenzae</name>
    <dbReference type="NCBI Taxonomy" id="729"/>
    <lineage>
        <taxon>Bacteria</taxon>
        <taxon>Pseudomonadati</taxon>
        <taxon>Pseudomonadota</taxon>
        <taxon>Gammaproteobacteria</taxon>
        <taxon>Pasteurellales</taxon>
        <taxon>Pasteurellaceae</taxon>
        <taxon>Haemophilus</taxon>
    </lineage>
</organism>
<proteinExistence type="predicted"/>
<name>A0A369YZZ2_HAEPA</name>
<accession>A0A369YZZ2</accession>
<sequence>MKKFNLLMTCIFVSQIPQIVQAEEQKWIDKQHDRIHETLNSWAKSIDNWISEPDPENPAGAKLRVMLDSQWNHYDHLTFKPRVRGKIRLPGVKKQLSLVFGDEDVENQENDKNYIGNIYKKPLENNKRYNSSQARNDNASIGLRWSDSIKSLGVNTHFDLGIRSGVDIFVRFKAYKDWQINEKLSTRLEQIYRYGSNSKHYVRTNFETKYQRTNNIFIGNNLYLQYAHDIDEEISWGNSIYQEHDFTNNKRLNYGIFVGGYLDDKKFDINQYGPFISWRQPIWRKWLFIQPELSYYNDRKKDRSHHVGAFLRLEAVF</sequence>
<reference evidence="1 2" key="1">
    <citation type="submission" date="2018-05" db="EMBL/GenBank/DDBJ databases">
        <title>Draft Genome Sequences for a Diverse set of 7 Haemophilus Species.</title>
        <authorList>
            <person name="Nichols M."/>
            <person name="Topaz N."/>
            <person name="Wang X."/>
            <person name="Wang X."/>
            <person name="Boxrud D."/>
        </authorList>
    </citation>
    <scope>NUCLEOTIDE SEQUENCE [LARGE SCALE GENOMIC DNA]</scope>
    <source>
        <strain evidence="1 2">C2008001710</strain>
    </source>
</reference>
<evidence type="ECO:0000313" key="1">
    <source>
        <dbReference type="EMBL" id="RDE90946.1"/>
    </source>
</evidence>
<gene>
    <name evidence="1" type="ORF">DPV87_06115</name>
</gene>